<accession>A0ABN8PR95</accession>
<feature type="compositionally biased region" description="Basic and acidic residues" evidence="1">
    <location>
        <begin position="39"/>
        <end position="60"/>
    </location>
</feature>
<reference evidence="2 3" key="1">
    <citation type="submission" date="2022-05" db="EMBL/GenBank/DDBJ databases">
        <authorList>
            <consortium name="Genoscope - CEA"/>
            <person name="William W."/>
        </authorList>
    </citation>
    <scope>NUCLEOTIDE SEQUENCE [LARGE SCALE GENOMIC DNA]</scope>
</reference>
<comment type="caution">
    <text evidence="2">The sequence shown here is derived from an EMBL/GenBank/DDBJ whole genome shotgun (WGS) entry which is preliminary data.</text>
</comment>
<organism evidence="2 3">
    <name type="scientific">Porites evermanni</name>
    <dbReference type="NCBI Taxonomy" id="104178"/>
    <lineage>
        <taxon>Eukaryota</taxon>
        <taxon>Metazoa</taxon>
        <taxon>Cnidaria</taxon>
        <taxon>Anthozoa</taxon>
        <taxon>Hexacorallia</taxon>
        <taxon>Scleractinia</taxon>
        <taxon>Fungiina</taxon>
        <taxon>Poritidae</taxon>
        <taxon>Porites</taxon>
    </lineage>
</organism>
<gene>
    <name evidence="2" type="ORF">PEVE_00043962</name>
</gene>
<feature type="compositionally biased region" description="Basic and acidic residues" evidence="1">
    <location>
        <begin position="90"/>
        <end position="109"/>
    </location>
</feature>
<proteinExistence type="predicted"/>
<evidence type="ECO:0000256" key="1">
    <source>
        <dbReference type="SAM" id="MobiDB-lite"/>
    </source>
</evidence>
<name>A0ABN8PR95_9CNID</name>
<feature type="compositionally biased region" description="Basic and acidic residues" evidence="1">
    <location>
        <begin position="68"/>
        <end position="79"/>
    </location>
</feature>
<sequence>MESRVTSSRRPDDGPDFLDFVVNEVSVDDESDFMFPISCHEKQNKGDEKTKARERIKKQDNAVNKQQKRGENHGQEDTSKININTTMATEEQKKKYNKEQESKRCLKSSNRELENNDTILSASLKCTTRSPFLLRDRPRDNMKPGKTSKMRLRLSDESGAKLKDRAFSELSRNVKIRSSVQSVQKYYWPFLPNPPCKTEDSWKEKNQKQPALYESATNFSALKKDVNTDLLIHSAQTKTLVSSSHRKYASLWVHNSFCVKKNQLPPIDSLRYSDEWIPENSVPSRNNVEVSSSQISDMRSKEDFALKAISETLKTIQLGELSRKELLKHSLPAAGQGKNQAIRLKRKALPGIKSSLSFKNYRNYLS</sequence>
<feature type="region of interest" description="Disordered" evidence="1">
    <location>
        <begin position="36"/>
        <end position="109"/>
    </location>
</feature>
<feature type="compositionally biased region" description="Polar residues" evidence="1">
    <location>
        <begin position="80"/>
        <end position="89"/>
    </location>
</feature>
<dbReference type="EMBL" id="CALNXI010000912">
    <property type="protein sequence ID" value="CAH3146509.1"/>
    <property type="molecule type" value="Genomic_DNA"/>
</dbReference>
<keyword evidence="3" id="KW-1185">Reference proteome</keyword>
<protein>
    <submittedName>
        <fullName evidence="2">Uncharacterized protein</fullName>
    </submittedName>
</protein>
<evidence type="ECO:0000313" key="2">
    <source>
        <dbReference type="EMBL" id="CAH3146509.1"/>
    </source>
</evidence>
<evidence type="ECO:0000313" key="3">
    <source>
        <dbReference type="Proteomes" id="UP001159427"/>
    </source>
</evidence>
<dbReference type="Proteomes" id="UP001159427">
    <property type="component" value="Unassembled WGS sequence"/>
</dbReference>